<dbReference type="AlphaFoldDB" id="A0A284SAF5"/>
<dbReference type="EMBL" id="FUEG01000051">
    <property type="protein sequence ID" value="SJL17992.1"/>
    <property type="molecule type" value="Genomic_DNA"/>
</dbReference>
<dbReference type="Proteomes" id="UP000219338">
    <property type="component" value="Unassembled WGS sequence"/>
</dbReference>
<organism evidence="1 2">
    <name type="scientific">Armillaria ostoyae</name>
    <name type="common">Armillaria root rot fungus</name>
    <dbReference type="NCBI Taxonomy" id="47428"/>
    <lineage>
        <taxon>Eukaryota</taxon>
        <taxon>Fungi</taxon>
        <taxon>Dikarya</taxon>
        <taxon>Basidiomycota</taxon>
        <taxon>Agaricomycotina</taxon>
        <taxon>Agaricomycetes</taxon>
        <taxon>Agaricomycetidae</taxon>
        <taxon>Agaricales</taxon>
        <taxon>Marasmiineae</taxon>
        <taxon>Physalacriaceae</taxon>
        <taxon>Armillaria</taxon>
    </lineage>
</organism>
<reference evidence="2" key="1">
    <citation type="journal article" date="2017" name="Nat. Ecol. Evol.">
        <title>Genome expansion and lineage-specific genetic innovations in the forest pathogenic fungi Armillaria.</title>
        <authorList>
            <person name="Sipos G."/>
            <person name="Prasanna A.N."/>
            <person name="Walter M.C."/>
            <person name="O'Connor E."/>
            <person name="Balint B."/>
            <person name="Krizsan K."/>
            <person name="Kiss B."/>
            <person name="Hess J."/>
            <person name="Varga T."/>
            <person name="Slot J."/>
            <person name="Riley R."/>
            <person name="Boka B."/>
            <person name="Rigling D."/>
            <person name="Barry K."/>
            <person name="Lee J."/>
            <person name="Mihaltcheva S."/>
            <person name="LaButti K."/>
            <person name="Lipzen A."/>
            <person name="Waldron R."/>
            <person name="Moloney N.M."/>
            <person name="Sperisen C."/>
            <person name="Kredics L."/>
            <person name="Vagvoelgyi C."/>
            <person name="Patrignani A."/>
            <person name="Fitzpatrick D."/>
            <person name="Nagy I."/>
            <person name="Doyle S."/>
            <person name="Anderson J.B."/>
            <person name="Grigoriev I.V."/>
            <person name="Gueldener U."/>
            <person name="Muensterkoetter M."/>
            <person name="Nagy L.G."/>
        </authorList>
    </citation>
    <scope>NUCLEOTIDE SEQUENCE [LARGE SCALE GENOMIC DNA]</scope>
    <source>
        <strain evidence="2">C18/9</strain>
    </source>
</reference>
<protein>
    <submittedName>
        <fullName evidence="1">Uncharacterized protein</fullName>
    </submittedName>
</protein>
<name>A0A284SAF5_ARMOS</name>
<keyword evidence="2" id="KW-1185">Reference proteome</keyword>
<accession>A0A284SAF5</accession>
<evidence type="ECO:0000313" key="1">
    <source>
        <dbReference type="EMBL" id="SJL17992.1"/>
    </source>
</evidence>
<evidence type="ECO:0000313" key="2">
    <source>
        <dbReference type="Proteomes" id="UP000219338"/>
    </source>
</evidence>
<proteinExistence type="predicted"/>
<sequence>MSLQKFCIYYTCLHHTDSTLLDCLHVPSISIWIDVFMYGTHALKLIIEKLQAIPTKPSLRNLQIILAFRLSGLLKYVLERPSSDGLWESLAEHVHKVGSWEITIINAVPYSGWSL</sequence>
<gene>
    <name evidence="1" type="ORF">ARMOST_21563</name>
</gene>
<dbReference type="OrthoDB" id="2788229at2759"/>